<dbReference type="GO" id="GO:0005886">
    <property type="term" value="C:plasma membrane"/>
    <property type="evidence" value="ECO:0007669"/>
    <property type="project" value="UniProtKB-SubCell"/>
</dbReference>
<keyword evidence="2" id="KW-0813">Transport</keyword>
<gene>
    <name evidence="11" type="ORF">WA026_011193</name>
</gene>
<comment type="subcellular location">
    <subcellularLocation>
        <location evidence="1">Cell membrane</location>
        <topology evidence="1">Multi-pass membrane protein</topology>
    </subcellularLocation>
</comment>
<feature type="transmembrane region" description="Helical" evidence="9">
    <location>
        <begin position="112"/>
        <end position="136"/>
    </location>
</feature>
<feature type="transmembrane region" description="Helical" evidence="9">
    <location>
        <begin position="88"/>
        <end position="106"/>
    </location>
</feature>
<keyword evidence="5 9" id="KW-0812">Transmembrane</keyword>
<keyword evidence="4" id="KW-0762">Sugar transport</keyword>
<accession>A0AAW1U0N7</accession>
<keyword evidence="3" id="KW-1003">Cell membrane</keyword>
<dbReference type="Pfam" id="PF00083">
    <property type="entry name" value="Sugar_tr"/>
    <property type="match status" value="1"/>
</dbReference>
<organism evidence="11 12">
    <name type="scientific">Henosepilachna vigintioctopunctata</name>
    <dbReference type="NCBI Taxonomy" id="420089"/>
    <lineage>
        <taxon>Eukaryota</taxon>
        <taxon>Metazoa</taxon>
        <taxon>Ecdysozoa</taxon>
        <taxon>Arthropoda</taxon>
        <taxon>Hexapoda</taxon>
        <taxon>Insecta</taxon>
        <taxon>Pterygota</taxon>
        <taxon>Neoptera</taxon>
        <taxon>Endopterygota</taxon>
        <taxon>Coleoptera</taxon>
        <taxon>Polyphaga</taxon>
        <taxon>Cucujiformia</taxon>
        <taxon>Coccinelloidea</taxon>
        <taxon>Coccinellidae</taxon>
        <taxon>Epilachninae</taxon>
        <taxon>Epilachnini</taxon>
        <taxon>Henosepilachna</taxon>
    </lineage>
</organism>
<keyword evidence="7 9" id="KW-0472">Membrane</keyword>
<evidence type="ECO:0000256" key="8">
    <source>
        <dbReference type="ARBA" id="ARBA00023180"/>
    </source>
</evidence>
<feature type="transmembrane region" description="Helical" evidence="9">
    <location>
        <begin position="322"/>
        <end position="342"/>
    </location>
</feature>
<evidence type="ECO:0000256" key="6">
    <source>
        <dbReference type="ARBA" id="ARBA00022989"/>
    </source>
</evidence>
<evidence type="ECO:0000256" key="5">
    <source>
        <dbReference type="ARBA" id="ARBA00022692"/>
    </source>
</evidence>
<evidence type="ECO:0000256" key="4">
    <source>
        <dbReference type="ARBA" id="ARBA00022597"/>
    </source>
</evidence>
<dbReference type="GO" id="GO:0022857">
    <property type="term" value="F:transmembrane transporter activity"/>
    <property type="evidence" value="ECO:0007669"/>
    <property type="project" value="InterPro"/>
</dbReference>
<feature type="transmembrane region" description="Helical" evidence="9">
    <location>
        <begin position="58"/>
        <end position="81"/>
    </location>
</feature>
<reference evidence="11 12" key="1">
    <citation type="submission" date="2023-03" db="EMBL/GenBank/DDBJ databases">
        <title>Genome insight into feeding habits of ladybird beetles.</title>
        <authorList>
            <person name="Li H.-S."/>
            <person name="Huang Y.-H."/>
            <person name="Pang H."/>
        </authorList>
    </citation>
    <scope>NUCLEOTIDE SEQUENCE [LARGE SCALE GENOMIC DNA]</scope>
    <source>
        <strain evidence="11">SYSU_2023b</strain>
        <tissue evidence="11">Whole body</tissue>
    </source>
</reference>
<evidence type="ECO:0000256" key="9">
    <source>
        <dbReference type="SAM" id="Phobius"/>
    </source>
</evidence>
<dbReference type="PROSITE" id="PS51257">
    <property type="entry name" value="PROKAR_LIPOPROTEIN"/>
    <property type="match status" value="1"/>
</dbReference>
<dbReference type="InterPro" id="IPR003663">
    <property type="entry name" value="Sugar/inositol_transpt"/>
</dbReference>
<dbReference type="PROSITE" id="PS50850">
    <property type="entry name" value="MFS"/>
    <property type="match status" value="1"/>
</dbReference>
<protein>
    <recommendedName>
        <fullName evidence="10">Major facilitator superfamily (MFS) profile domain-containing protein</fullName>
    </recommendedName>
</protein>
<evidence type="ECO:0000256" key="2">
    <source>
        <dbReference type="ARBA" id="ARBA00022448"/>
    </source>
</evidence>
<dbReference type="Proteomes" id="UP001431783">
    <property type="component" value="Unassembled WGS sequence"/>
</dbReference>
<dbReference type="EMBL" id="JARQZJ010000035">
    <property type="protein sequence ID" value="KAK9876085.1"/>
    <property type="molecule type" value="Genomic_DNA"/>
</dbReference>
<feature type="transmembrane region" description="Helical" evidence="9">
    <location>
        <begin position="255"/>
        <end position="277"/>
    </location>
</feature>
<dbReference type="PANTHER" id="PTHR48021">
    <property type="match status" value="1"/>
</dbReference>
<name>A0AAW1U0N7_9CUCU</name>
<dbReference type="PROSITE" id="PS00217">
    <property type="entry name" value="SUGAR_TRANSPORT_2"/>
    <property type="match status" value="1"/>
</dbReference>
<dbReference type="Gene3D" id="1.20.1250.20">
    <property type="entry name" value="MFS general substrate transporter like domains"/>
    <property type="match status" value="1"/>
</dbReference>
<feature type="transmembrane region" description="Helical" evidence="9">
    <location>
        <begin position="415"/>
        <end position="436"/>
    </location>
</feature>
<dbReference type="InterPro" id="IPR005828">
    <property type="entry name" value="MFS_sugar_transport-like"/>
</dbReference>
<evidence type="ECO:0000256" key="1">
    <source>
        <dbReference type="ARBA" id="ARBA00004651"/>
    </source>
</evidence>
<keyword evidence="8" id="KW-0325">Glycoprotein</keyword>
<feature type="domain" description="Major facilitator superfamily (MFS) profile" evidence="10">
    <location>
        <begin position="15"/>
        <end position="444"/>
    </location>
</feature>
<evidence type="ECO:0000313" key="12">
    <source>
        <dbReference type="Proteomes" id="UP001431783"/>
    </source>
</evidence>
<dbReference type="FunFam" id="1.20.1250.20:FF:000218">
    <property type="entry name" value="facilitated trehalose transporter Tret1"/>
    <property type="match status" value="1"/>
</dbReference>
<proteinExistence type="predicted"/>
<dbReference type="InterPro" id="IPR005829">
    <property type="entry name" value="Sugar_transporter_CS"/>
</dbReference>
<dbReference type="InterPro" id="IPR036259">
    <property type="entry name" value="MFS_trans_sf"/>
</dbReference>
<feature type="transmembrane region" description="Helical" evidence="9">
    <location>
        <begin position="390"/>
        <end position="409"/>
    </location>
</feature>
<dbReference type="PANTHER" id="PTHR48021:SF46">
    <property type="entry name" value="MAJOR FACILITATOR SUPERFAMILY (MFS) PROFILE DOMAIN-CONTAINING PROTEIN"/>
    <property type="match status" value="1"/>
</dbReference>
<feature type="transmembrane region" description="Helical" evidence="9">
    <location>
        <begin position="289"/>
        <end position="310"/>
    </location>
</feature>
<comment type="caution">
    <text evidence="11">The sequence shown here is derived from an EMBL/GenBank/DDBJ whole genome shotgun (WGS) entry which is preliminary data.</text>
</comment>
<dbReference type="PROSITE" id="PS00216">
    <property type="entry name" value="SUGAR_TRANSPORT_1"/>
    <property type="match status" value="1"/>
</dbReference>
<dbReference type="InterPro" id="IPR020846">
    <property type="entry name" value="MFS_dom"/>
</dbReference>
<sequence>MFMKFFAANDKSGFNEYLVAISACIFSFSCGVHQAWTSPYIPKLLQSNEYPFEITNEAASYIAIFGPVGDIVGSLLSMLLVDRLGRKNTLVVLGISILISSILLYFSYLSSVFIYVARFFGGVSSGTLMSIMPVYTSEISRPSIRGKVGTISVFSYTFGAIAVNLLGNYLTIYESALIFGIVNITFLLTFVQMPESPYYLLMKGNIVETEESLSFLRRTKDVKEELTILMEDVKRQLSERGHFKDLFIIDSNRKALFLIILGRIFQQFTGGTAFMMYAQNLLEDSRYIIEPHIAVIILTFIQAWLGLIAGRVSDRFGRIPPMFYSCIVCSLILGLLGIYYVLRDFSDVSVPGSSVFVLVGFHYAAFQTGVGSLIALVMGEIFSTSIKSKAICIANLFLSMTVILTAKFYQISSDYLHISVCFFSFAIITLIGAFFMKFLPETNGKTLEEIQMVLKGEVQKGNKITTKC</sequence>
<feature type="transmembrane region" description="Helical" evidence="9">
    <location>
        <begin position="172"/>
        <end position="193"/>
    </location>
</feature>
<dbReference type="InterPro" id="IPR050549">
    <property type="entry name" value="MFS_Trehalose_Transporter"/>
</dbReference>
<feature type="transmembrane region" description="Helical" evidence="9">
    <location>
        <begin position="148"/>
        <end position="166"/>
    </location>
</feature>
<evidence type="ECO:0000256" key="7">
    <source>
        <dbReference type="ARBA" id="ARBA00023136"/>
    </source>
</evidence>
<dbReference type="AlphaFoldDB" id="A0AAW1U0N7"/>
<keyword evidence="12" id="KW-1185">Reference proteome</keyword>
<evidence type="ECO:0000259" key="10">
    <source>
        <dbReference type="PROSITE" id="PS50850"/>
    </source>
</evidence>
<dbReference type="PRINTS" id="PR00171">
    <property type="entry name" value="SUGRTRNSPORT"/>
</dbReference>
<dbReference type="SUPFAM" id="SSF103473">
    <property type="entry name" value="MFS general substrate transporter"/>
    <property type="match status" value="1"/>
</dbReference>
<keyword evidence="6 9" id="KW-1133">Transmembrane helix</keyword>
<evidence type="ECO:0000313" key="11">
    <source>
        <dbReference type="EMBL" id="KAK9876085.1"/>
    </source>
</evidence>
<evidence type="ECO:0000256" key="3">
    <source>
        <dbReference type="ARBA" id="ARBA00022475"/>
    </source>
</evidence>
<feature type="transmembrane region" description="Helical" evidence="9">
    <location>
        <begin position="354"/>
        <end position="378"/>
    </location>
</feature>